<evidence type="ECO:0000256" key="4">
    <source>
        <dbReference type="ARBA" id="ARBA00022989"/>
    </source>
</evidence>
<comment type="subcellular location">
    <subcellularLocation>
        <location evidence="1">Cell membrane</location>
        <topology evidence="1">Multi-pass membrane protein</topology>
    </subcellularLocation>
</comment>
<evidence type="ECO:0000313" key="7">
    <source>
        <dbReference type="EMBL" id="KFE52435.1"/>
    </source>
</evidence>
<proteinExistence type="predicted"/>
<dbReference type="InterPro" id="IPR020948">
    <property type="entry name" value="P_starv_induced_PsiE-like"/>
</dbReference>
<dbReference type="AlphaFoldDB" id="A0A085VAH2"/>
<reference evidence="7 8" key="1">
    <citation type="submission" date="2014-07" db="EMBL/GenBank/DDBJ databases">
        <title>Draft Genome Sequences of Environmental Pseudomonas syringae strains.</title>
        <authorList>
            <person name="Baltrus D.A."/>
            <person name="Berge O."/>
            <person name="Morris C."/>
        </authorList>
    </citation>
    <scope>NUCLEOTIDE SEQUENCE [LARGE SCALE GENOMIC DNA]</scope>
    <source>
        <strain evidence="7 8">CEB003</strain>
    </source>
</reference>
<feature type="transmembrane region" description="Helical" evidence="6">
    <location>
        <begin position="35"/>
        <end position="55"/>
    </location>
</feature>
<dbReference type="GO" id="GO:0005886">
    <property type="term" value="C:plasma membrane"/>
    <property type="evidence" value="ECO:0007669"/>
    <property type="project" value="UniProtKB-SubCell"/>
</dbReference>
<keyword evidence="4 6" id="KW-1133">Transmembrane helix</keyword>
<evidence type="ECO:0000256" key="1">
    <source>
        <dbReference type="ARBA" id="ARBA00004651"/>
    </source>
</evidence>
<accession>A0A085VAH2</accession>
<sequence length="163" mass="18257">MTTQEKNTPSDRPNAVQKFRLQWSLMSAYERFEQMVVLALGLIIAAVIVMALLQLYSRVVPLLIRGAIDPLDHEVFQTLFGSIFTVLIAMEFKHSIVRPALRRNSIVQVRTVLLIALLALSRKFVILDSSVTPASTIAALGLATLVLGVVCWLLRERHTDFLD</sequence>
<dbReference type="Pfam" id="PF06146">
    <property type="entry name" value="PsiE"/>
    <property type="match status" value="1"/>
</dbReference>
<dbReference type="RefSeq" id="WP_047573702.1">
    <property type="nucleotide sequence ID" value="NZ_JPQT01000097.1"/>
</dbReference>
<keyword evidence="5 6" id="KW-0472">Membrane</keyword>
<gene>
    <name evidence="7" type="ORF">IV02_08360</name>
</gene>
<feature type="transmembrane region" description="Helical" evidence="6">
    <location>
        <begin position="104"/>
        <end position="122"/>
    </location>
</feature>
<keyword evidence="3 6" id="KW-0812">Transmembrane</keyword>
<comment type="caution">
    <text evidence="7">The sequence shown here is derived from an EMBL/GenBank/DDBJ whole genome shotgun (WGS) entry which is preliminary data.</text>
</comment>
<name>A0A085VAH2_PSESX</name>
<evidence type="ECO:0000313" key="8">
    <source>
        <dbReference type="Proteomes" id="UP000028643"/>
    </source>
</evidence>
<dbReference type="EMBL" id="JPQT01000097">
    <property type="protein sequence ID" value="KFE52435.1"/>
    <property type="molecule type" value="Genomic_DNA"/>
</dbReference>
<protein>
    <submittedName>
        <fullName evidence="7">Diguanylate cyclase</fullName>
    </submittedName>
</protein>
<keyword evidence="2" id="KW-1003">Cell membrane</keyword>
<dbReference type="PATRIC" id="fig|317.174.peg.1711"/>
<dbReference type="Proteomes" id="UP000028643">
    <property type="component" value="Unassembled WGS sequence"/>
</dbReference>
<feature type="transmembrane region" description="Helical" evidence="6">
    <location>
        <begin position="75"/>
        <end position="92"/>
    </location>
</feature>
<evidence type="ECO:0000256" key="6">
    <source>
        <dbReference type="SAM" id="Phobius"/>
    </source>
</evidence>
<evidence type="ECO:0000256" key="2">
    <source>
        <dbReference type="ARBA" id="ARBA00022475"/>
    </source>
</evidence>
<organism evidence="7 8">
    <name type="scientific">Pseudomonas syringae</name>
    <dbReference type="NCBI Taxonomy" id="317"/>
    <lineage>
        <taxon>Bacteria</taxon>
        <taxon>Pseudomonadati</taxon>
        <taxon>Pseudomonadota</taxon>
        <taxon>Gammaproteobacteria</taxon>
        <taxon>Pseudomonadales</taxon>
        <taxon>Pseudomonadaceae</taxon>
        <taxon>Pseudomonas</taxon>
    </lineage>
</organism>
<evidence type="ECO:0000256" key="5">
    <source>
        <dbReference type="ARBA" id="ARBA00023136"/>
    </source>
</evidence>
<feature type="transmembrane region" description="Helical" evidence="6">
    <location>
        <begin position="134"/>
        <end position="154"/>
    </location>
</feature>
<evidence type="ECO:0000256" key="3">
    <source>
        <dbReference type="ARBA" id="ARBA00022692"/>
    </source>
</evidence>